<feature type="transmembrane region" description="Helical" evidence="1">
    <location>
        <begin position="108"/>
        <end position="131"/>
    </location>
</feature>
<feature type="transmembrane region" description="Helical" evidence="1">
    <location>
        <begin position="143"/>
        <end position="168"/>
    </location>
</feature>
<protein>
    <submittedName>
        <fullName evidence="3">YdcF family protein</fullName>
    </submittedName>
</protein>
<keyword evidence="1" id="KW-0812">Transmembrane</keyword>
<feature type="transmembrane region" description="Helical" evidence="1">
    <location>
        <begin position="335"/>
        <end position="354"/>
    </location>
</feature>
<feature type="transmembrane region" description="Helical" evidence="1">
    <location>
        <begin position="68"/>
        <end position="96"/>
    </location>
</feature>
<feature type="domain" description="DUF218" evidence="2">
    <location>
        <begin position="178"/>
        <end position="328"/>
    </location>
</feature>
<keyword evidence="4" id="KW-1185">Reference proteome</keyword>
<dbReference type="InterPro" id="IPR014729">
    <property type="entry name" value="Rossmann-like_a/b/a_fold"/>
</dbReference>
<name>A0ABW1SGK8_9LACO</name>
<dbReference type="PANTHER" id="PTHR30336:SF18">
    <property type="entry name" value="MEMBRANE PROTEIN"/>
    <property type="match status" value="1"/>
</dbReference>
<dbReference type="InterPro" id="IPR003848">
    <property type="entry name" value="DUF218"/>
</dbReference>
<proteinExistence type="predicted"/>
<keyword evidence="1" id="KW-1133">Transmembrane helix</keyword>
<evidence type="ECO:0000259" key="2">
    <source>
        <dbReference type="Pfam" id="PF02698"/>
    </source>
</evidence>
<dbReference type="Proteomes" id="UP001596171">
    <property type="component" value="Unassembled WGS sequence"/>
</dbReference>
<accession>A0ABW1SGK8</accession>
<dbReference type="InterPro" id="IPR051599">
    <property type="entry name" value="Cell_Envelope_Assoc"/>
</dbReference>
<evidence type="ECO:0000313" key="4">
    <source>
        <dbReference type="Proteomes" id="UP001596171"/>
    </source>
</evidence>
<feature type="transmembrane region" description="Helical" evidence="1">
    <location>
        <begin position="42"/>
        <end position="62"/>
    </location>
</feature>
<dbReference type="Gene3D" id="3.40.50.620">
    <property type="entry name" value="HUPs"/>
    <property type="match status" value="1"/>
</dbReference>
<keyword evidence="1" id="KW-0472">Membrane</keyword>
<feature type="transmembrane region" description="Helical" evidence="1">
    <location>
        <begin position="14"/>
        <end position="30"/>
    </location>
</feature>
<dbReference type="RefSeq" id="WP_137616269.1">
    <property type="nucleotide sequence ID" value="NZ_BJDI01000007.1"/>
</dbReference>
<dbReference type="CDD" id="cd06259">
    <property type="entry name" value="YdcF-like"/>
    <property type="match status" value="1"/>
</dbReference>
<comment type="caution">
    <text evidence="3">The sequence shown here is derived from an EMBL/GenBank/DDBJ whole genome shotgun (WGS) entry which is preliminary data.</text>
</comment>
<sequence length="361" mass="40937">MSDTSVWLPVPAEFYWSWLIPLVLGLFFSWQYRRDKVRLSNGIWFSLFFYSFLIVLAITILGTNNHPLIIVCGTIFVGFILLLGVLFFLQAFLLLWNAWIVWRHESHTLANMLTLFLGLAILILPFISSAISNRVPQPVNTFMTVFSGLLIFYVAFWFYNYLTMLVIYQFNRPRLRQDYIIVLGAGLLNGDEVSPLLGQRIKRGLAFYQKQQRRTKHPAVMIFSGGQGADETVPEGQAMLDYAIAQGLPAADGLAETKSTTTLENMQFSKRLIDQGGVQNPQTIFVTNNYHTFRAGMFAKQAGLKADGIGARTAHFFLPDAIIREYIAIFARHKWWHAAAAVGMLLLSLAMVLLDLYNGQF</sequence>
<organism evidence="3 4">
    <name type="scientific">Lactiplantibacillus nangangensis</name>
    <dbReference type="NCBI Taxonomy" id="2559917"/>
    <lineage>
        <taxon>Bacteria</taxon>
        <taxon>Bacillati</taxon>
        <taxon>Bacillota</taxon>
        <taxon>Bacilli</taxon>
        <taxon>Lactobacillales</taxon>
        <taxon>Lactobacillaceae</taxon>
        <taxon>Lactiplantibacillus</taxon>
    </lineage>
</organism>
<dbReference type="PANTHER" id="PTHR30336">
    <property type="entry name" value="INNER MEMBRANE PROTEIN, PROBABLE PERMEASE"/>
    <property type="match status" value="1"/>
</dbReference>
<evidence type="ECO:0000313" key="3">
    <source>
        <dbReference type="EMBL" id="MFC6200454.1"/>
    </source>
</evidence>
<evidence type="ECO:0000256" key="1">
    <source>
        <dbReference type="SAM" id="Phobius"/>
    </source>
</evidence>
<reference evidence="4" key="1">
    <citation type="journal article" date="2019" name="Int. J. Syst. Evol. Microbiol.">
        <title>The Global Catalogue of Microorganisms (GCM) 10K type strain sequencing project: providing services to taxonomists for standard genome sequencing and annotation.</title>
        <authorList>
            <consortium name="The Broad Institute Genomics Platform"/>
            <consortium name="The Broad Institute Genome Sequencing Center for Infectious Disease"/>
            <person name="Wu L."/>
            <person name="Ma J."/>
        </authorList>
    </citation>
    <scope>NUCLEOTIDE SEQUENCE [LARGE SCALE GENOMIC DNA]</scope>
    <source>
        <strain evidence="4">CCM 8930</strain>
    </source>
</reference>
<dbReference type="Pfam" id="PF02698">
    <property type="entry name" value="DUF218"/>
    <property type="match status" value="1"/>
</dbReference>
<dbReference type="EMBL" id="JBHSSE010000002">
    <property type="protein sequence ID" value="MFC6200454.1"/>
    <property type="molecule type" value="Genomic_DNA"/>
</dbReference>
<gene>
    <name evidence="3" type="ORF">ACFP1L_00925</name>
</gene>